<dbReference type="Proteomes" id="UP000549394">
    <property type="component" value="Unassembled WGS sequence"/>
</dbReference>
<evidence type="ECO:0000256" key="11">
    <source>
        <dbReference type="ARBA" id="ARBA00023180"/>
    </source>
</evidence>
<dbReference type="InterPro" id="IPR037671">
    <property type="entry name" value="PIGN_N"/>
</dbReference>
<dbReference type="EC" id="2.-.-.-" evidence="12"/>
<keyword evidence="11" id="KW-0325">Glycoprotein</keyword>
<evidence type="ECO:0000256" key="6">
    <source>
        <dbReference type="ARBA" id="ARBA00022679"/>
    </source>
</evidence>
<dbReference type="GO" id="GO:0006506">
    <property type="term" value="P:GPI anchor biosynthetic process"/>
    <property type="evidence" value="ECO:0007669"/>
    <property type="project" value="UniProtKB-UniPathway"/>
</dbReference>
<dbReference type="InterPro" id="IPR007070">
    <property type="entry name" value="GPI_EtnP_transferase_1"/>
</dbReference>
<sequence length="729" mass="82429">MDLHSPKTSSPAKRLVLFVGDGLRADTFYIERQRSPYLRKIIEEKGSWGVSHTRVPTETRPGHVAMIAGFYEDVSSVAKGWKENAVEFDSVFNQSSYTFSFGSFDVVPMFENGVRDGHVKSFVYSEEIYDMAAENPYTLDLTVYNMIKEFLRNATTNSTLNKIVNRDKVVLFIHLLGIDTNGHAYKPHSRQYLDNINVVDDIIKKSVERIEEFYNNDKKTAYVFTADHGMTAWGTHGGGYPSETLTPLVAWGAGVKGPEKSNRKISVEESTWNLDNLVRKDVEQADVAALMAGLIGVNFPANSVGTLPVEYLSGSEKYIADAIFANAKQVSASFEVKMKEKQQTTFSMLFSPYKLLTPSILLNFHRRIIESFKSGNYNTTIKLSKDLIKLSLNGLLYYHHYDRFFLWACITLSFLGLLGYISIVILKNFSNLKAQKFDYTKKYKNLMLYNRILAGFLILITVWAYFNRASLTYQLLVISLFTILYNPAKQLLDGKLRVLWPITCISVAIFPLLPVVGISSQHYLVTSYEAIFFAIYSFLLILWIHVECQLAKIKNIERIHFSRSSISARNLEARDIRIAVAYLIFVTLGFFGIGNIASINSFDVTSTYCFTTILKPFIMGPLIFIKTVLPMLTATCAVYAIHVALSVPLKGLFALILFISDAMAVHFFFMIKDEGSWLDIGTSISHYVVVMTKVLALNLFMLLSKFLTSKHLLFSVGGQTKKSLNKKDF</sequence>
<dbReference type="FunFam" id="3.40.720.10:FF:000015">
    <property type="entry name" value="GPI ethanolamine phosphate transferase 1"/>
    <property type="match status" value="1"/>
</dbReference>
<evidence type="ECO:0000256" key="5">
    <source>
        <dbReference type="ARBA" id="ARBA00022502"/>
    </source>
</evidence>
<feature type="transmembrane region" description="Helical" evidence="12">
    <location>
        <begin position="579"/>
        <end position="597"/>
    </location>
</feature>
<keyword evidence="7 12" id="KW-0812">Transmembrane</keyword>
<dbReference type="Pfam" id="PF04987">
    <property type="entry name" value="PigN"/>
    <property type="match status" value="2"/>
</dbReference>
<feature type="transmembrane region" description="Helical" evidence="12">
    <location>
        <begin position="471"/>
        <end position="486"/>
    </location>
</feature>
<comment type="caution">
    <text evidence="12">Lacks conserved residue(s) required for the propagation of feature annotation.</text>
</comment>
<evidence type="ECO:0000259" key="13">
    <source>
        <dbReference type="Pfam" id="PF04987"/>
    </source>
</evidence>
<comment type="similarity">
    <text evidence="3 12">Belongs to the PIGG/PIGN/PIGO family. PIGN subfamily.</text>
</comment>
<dbReference type="AlphaFoldDB" id="A0A7I8V8L9"/>
<feature type="transmembrane region" description="Helical" evidence="12">
    <location>
        <begin position="530"/>
        <end position="548"/>
    </location>
</feature>
<keyword evidence="5 12" id="KW-0337">GPI-anchor biosynthesis</keyword>
<organism evidence="14 15">
    <name type="scientific">Dimorphilus gyrociliatus</name>
    <dbReference type="NCBI Taxonomy" id="2664684"/>
    <lineage>
        <taxon>Eukaryota</taxon>
        <taxon>Metazoa</taxon>
        <taxon>Spiralia</taxon>
        <taxon>Lophotrochozoa</taxon>
        <taxon>Annelida</taxon>
        <taxon>Polychaeta</taxon>
        <taxon>Polychaeta incertae sedis</taxon>
        <taxon>Dinophilidae</taxon>
        <taxon>Dimorphilus</taxon>
    </lineage>
</organism>
<evidence type="ECO:0000256" key="8">
    <source>
        <dbReference type="ARBA" id="ARBA00022824"/>
    </source>
</evidence>
<keyword evidence="8 12" id="KW-0256">Endoplasmic reticulum</keyword>
<dbReference type="Gene3D" id="3.40.720.10">
    <property type="entry name" value="Alkaline Phosphatase, subunit A"/>
    <property type="match status" value="2"/>
</dbReference>
<feature type="domain" description="GPI ethanolamine phosphate transferase 1 C-terminal" evidence="13">
    <location>
        <begin position="393"/>
        <end position="474"/>
    </location>
</feature>
<name>A0A7I8V8L9_9ANNE</name>
<dbReference type="InterPro" id="IPR002591">
    <property type="entry name" value="Phosphodiest/P_Trfase"/>
</dbReference>
<dbReference type="InterPro" id="IPR017852">
    <property type="entry name" value="GPI_EtnP_transferase_1_C"/>
</dbReference>
<dbReference type="SUPFAM" id="SSF53649">
    <property type="entry name" value="Alkaline phosphatase-like"/>
    <property type="match status" value="1"/>
</dbReference>
<dbReference type="OrthoDB" id="2748310at2759"/>
<gene>
    <name evidence="14" type="ORF">DGYR_LOCUS310</name>
</gene>
<evidence type="ECO:0000313" key="14">
    <source>
        <dbReference type="EMBL" id="CAD5110957.1"/>
    </source>
</evidence>
<dbReference type="GO" id="GO:0005789">
    <property type="term" value="C:endoplasmic reticulum membrane"/>
    <property type="evidence" value="ECO:0007669"/>
    <property type="project" value="UniProtKB-SubCell"/>
</dbReference>
<feature type="domain" description="GPI ethanolamine phosphate transferase 1 C-terminal" evidence="13">
    <location>
        <begin position="524"/>
        <end position="676"/>
    </location>
</feature>
<comment type="subcellular location">
    <subcellularLocation>
        <location evidence="1 12">Endoplasmic reticulum membrane</location>
        <topology evidence="1 12">Multi-pass membrane protein</topology>
    </subcellularLocation>
</comment>
<evidence type="ECO:0000256" key="2">
    <source>
        <dbReference type="ARBA" id="ARBA00004687"/>
    </source>
</evidence>
<proteinExistence type="inferred from homology"/>
<comment type="pathway">
    <text evidence="2 12">Glycolipid biosynthesis; glycosylphosphatidylinositol-anchor biosynthesis.</text>
</comment>
<dbReference type="CDD" id="cd16020">
    <property type="entry name" value="GPI_EPT_1"/>
    <property type="match status" value="1"/>
</dbReference>
<dbReference type="UniPathway" id="UPA00196"/>
<evidence type="ECO:0000256" key="3">
    <source>
        <dbReference type="ARBA" id="ARBA00008400"/>
    </source>
</evidence>
<evidence type="ECO:0000256" key="7">
    <source>
        <dbReference type="ARBA" id="ARBA00022692"/>
    </source>
</evidence>
<dbReference type="Pfam" id="PF01663">
    <property type="entry name" value="Phosphodiest"/>
    <property type="match status" value="1"/>
</dbReference>
<dbReference type="PANTHER" id="PTHR12250:SF0">
    <property type="entry name" value="GPI ETHANOLAMINE PHOSPHATE TRANSFERASE 1"/>
    <property type="match status" value="1"/>
</dbReference>
<keyword evidence="10 12" id="KW-0472">Membrane</keyword>
<feature type="transmembrane region" description="Helical" evidence="12">
    <location>
        <begin position="446"/>
        <end position="465"/>
    </location>
</feature>
<feature type="transmembrane region" description="Helical" evidence="12">
    <location>
        <begin position="617"/>
        <end position="640"/>
    </location>
</feature>
<evidence type="ECO:0000256" key="4">
    <source>
        <dbReference type="ARBA" id="ARBA00020831"/>
    </source>
</evidence>
<evidence type="ECO:0000256" key="12">
    <source>
        <dbReference type="RuleBase" id="RU367138"/>
    </source>
</evidence>
<keyword evidence="9 12" id="KW-1133">Transmembrane helix</keyword>
<keyword evidence="15" id="KW-1185">Reference proteome</keyword>
<comment type="function">
    <text evidence="12">Ethanolamine phosphate transferase involved in glycosylphosphatidylinositol-anchor biosynthesis. Transfers ethanolamine phosphate to the first alpha-1,4-linked mannose of the glycosylphosphatidylinositol precursor of GPI-anchor.</text>
</comment>
<feature type="transmembrane region" description="Helical" evidence="12">
    <location>
        <begin position="498"/>
        <end position="518"/>
    </location>
</feature>
<dbReference type="EMBL" id="CAJFCJ010000001">
    <property type="protein sequence ID" value="CAD5110957.1"/>
    <property type="molecule type" value="Genomic_DNA"/>
</dbReference>
<evidence type="ECO:0000256" key="10">
    <source>
        <dbReference type="ARBA" id="ARBA00023136"/>
    </source>
</evidence>
<reference evidence="14 15" key="1">
    <citation type="submission" date="2020-08" db="EMBL/GenBank/DDBJ databases">
        <authorList>
            <person name="Hejnol A."/>
        </authorList>
    </citation>
    <scope>NUCLEOTIDE SEQUENCE [LARGE SCALE GENOMIC DNA]</scope>
</reference>
<protein>
    <recommendedName>
        <fullName evidence="4 12">GPI ethanolamine phosphate transferase 1</fullName>
        <ecNumber evidence="12">2.-.-.-</ecNumber>
    </recommendedName>
</protein>
<evidence type="ECO:0000256" key="1">
    <source>
        <dbReference type="ARBA" id="ARBA00004477"/>
    </source>
</evidence>
<evidence type="ECO:0000313" key="15">
    <source>
        <dbReference type="Proteomes" id="UP000549394"/>
    </source>
</evidence>
<dbReference type="InterPro" id="IPR017850">
    <property type="entry name" value="Alkaline_phosphatase_core_sf"/>
</dbReference>
<feature type="transmembrane region" description="Helical" evidence="12">
    <location>
        <begin position="683"/>
        <end position="703"/>
    </location>
</feature>
<keyword evidence="6 12" id="KW-0808">Transferase</keyword>
<feature type="transmembrane region" description="Helical" evidence="12">
    <location>
        <begin position="652"/>
        <end position="671"/>
    </location>
</feature>
<dbReference type="GO" id="GO:0051377">
    <property type="term" value="F:mannose-ethanolamine phosphotransferase activity"/>
    <property type="evidence" value="ECO:0007669"/>
    <property type="project" value="UniProtKB-UniRule"/>
</dbReference>
<comment type="caution">
    <text evidence="14">The sequence shown here is derived from an EMBL/GenBank/DDBJ whole genome shotgun (WGS) entry which is preliminary data.</text>
</comment>
<accession>A0A7I8V8L9</accession>
<dbReference type="PANTHER" id="PTHR12250">
    <property type="entry name" value="PHOSPHATIDYLINOSITOL GLYCAN, CLASS N"/>
    <property type="match status" value="1"/>
</dbReference>
<evidence type="ECO:0000256" key="9">
    <source>
        <dbReference type="ARBA" id="ARBA00022989"/>
    </source>
</evidence>
<feature type="transmembrane region" description="Helical" evidence="12">
    <location>
        <begin position="404"/>
        <end position="426"/>
    </location>
</feature>